<dbReference type="EMBL" id="CAXIEN010000555">
    <property type="protein sequence ID" value="CAL1300451.1"/>
    <property type="molecule type" value="Genomic_DNA"/>
</dbReference>
<proteinExistence type="predicted"/>
<dbReference type="AlphaFoldDB" id="A0AAV2BVY6"/>
<accession>A0AAV2BVY6</accession>
<protein>
    <submittedName>
        <fullName evidence="1">Uncharacterized protein</fullName>
    </submittedName>
</protein>
<evidence type="ECO:0000313" key="1">
    <source>
        <dbReference type="EMBL" id="CAL1300451.1"/>
    </source>
</evidence>
<evidence type="ECO:0000313" key="2">
    <source>
        <dbReference type="Proteomes" id="UP001497382"/>
    </source>
</evidence>
<keyword evidence="2" id="KW-1185">Reference proteome</keyword>
<organism evidence="1 2">
    <name type="scientific">Larinioides sclopetarius</name>
    <dbReference type="NCBI Taxonomy" id="280406"/>
    <lineage>
        <taxon>Eukaryota</taxon>
        <taxon>Metazoa</taxon>
        <taxon>Ecdysozoa</taxon>
        <taxon>Arthropoda</taxon>
        <taxon>Chelicerata</taxon>
        <taxon>Arachnida</taxon>
        <taxon>Araneae</taxon>
        <taxon>Araneomorphae</taxon>
        <taxon>Entelegynae</taxon>
        <taxon>Araneoidea</taxon>
        <taxon>Araneidae</taxon>
        <taxon>Larinioides</taxon>
    </lineage>
</organism>
<gene>
    <name evidence="1" type="ORF">LARSCL_LOCUS21946</name>
</gene>
<sequence>VKGTINPTRAFSCTSFASERWSMIVNDTHYISRNLQCEL</sequence>
<dbReference type="Proteomes" id="UP001497382">
    <property type="component" value="Unassembled WGS sequence"/>
</dbReference>
<feature type="non-terminal residue" evidence="1">
    <location>
        <position position="1"/>
    </location>
</feature>
<name>A0AAV2BVY6_9ARAC</name>
<comment type="caution">
    <text evidence="1">The sequence shown here is derived from an EMBL/GenBank/DDBJ whole genome shotgun (WGS) entry which is preliminary data.</text>
</comment>
<reference evidence="1 2" key="1">
    <citation type="submission" date="2024-04" db="EMBL/GenBank/DDBJ databases">
        <authorList>
            <person name="Rising A."/>
            <person name="Reimegard J."/>
            <person name="Sonavane S."/>
            <person name="Akerstrom W."/>
            <person name="Nylinder S."/>
            <person name="Hedman E."/>
            <person name="Kallberg Y."/>
        </authorList>
    </citation>
    <scope>NUCLEOTIDE SEQUENCE [LARGE SCALE GENOMIC DNA]</scope>
</reference>